<comment type="caution">
    <text evidence="2">The sequence shown here is derived from an EMBL/GenBank/DDBJ whole genome shotgun (WGS) entry which is preliminary data.</text>
</comment>
<gene>
    <name evidence="2" type="ORF">WY13_02797</name>
</gene>
<dbReference type="PATRIC" id="fig|1538.10.peg.2697"/>
<reference evidence="2 3" key="1">
    <citation type="journal article" date="2015" name="Biotechnol. Bioeng.">
        <title>Genome sequence and phenotypic characterization of Caulobacter segnis.</title>
        <authorList>
            <person name="Patel S."/>
            <person name="Fletcher B."/>
            <person name="Scott D.C."/>
            <person name="Ely B."/>
        </authorList>
    </citation>
    <scope>NUCLEOTIDE SEQUENCE [LARGE SCALE GENOMIC DNA]</scope>
    <source>
        <strain evidence="2 3">ERI-2</strain>
    </source>
</reference>
<name>A0A168MMB4_9CLOT</name>
<feature type="coiled-coil region" evidence="1">
    <location>
        <begin position="70"/>
        <end position="97"/>
    </location>
</feature>
<organism evidence="2 3">
    <name type="scientific">Clostridium ljungdahlii</name>
    <dbReference type="NCBI Taxonomy" id="1538"/>
    <lineage>
        <taxon>Bacteria</taxon>
        <taxon>Bacillati</taxon>
        <taxon>Bacillota</taxon>
        <taxon>Clostridia</taxon>
        <taxon>Eubacteriales</taxon>
        <taxon>Clostridiaceae</taxon>
        <taxon>Clostridium</taxon>
    </lineage>
</organism>
<protein>
    <submittedName>
        <fullName evidence="2">Uncharacterized protein</fullName>
    </submittedName>
</protein>
<proteinExistence type="predicted"/>
<dbReference type="EMBL" id="LITT01000035">
    <property type="protein sequence ID" value="OAA84894.1"/>
    <property type="molecule type" value="Genomic_DNA"/>
</dbReference>
<sequence>MMSKHHRKNYNTGFNLGDILNNIDITQLVSIISALGGNSRNSSNDQLGAMLSNLNLGDISKKNNVPEFNQSNINSQLAELEKKLSQTEDNSSGKNEILDAVRQLQNSPDAAKILNSFMNSNNNNKK</sequence>
<evidence type="ECO:0000313" key="2">
    <source>
        <dbReference type="EMBL" id="OAA84894.1"/>
    </source>
</evidence>
<dbReference type="AlphaFoldDB" id="A0A168MMB4"/>
<dbReference type="Proteomes" id="UP000077407">
    <property type="component" value="Unassembled WGS sequence"/>
</dbReference>
<keyword evidence="1" id="KW-0175">Coiled coil</keyword>
<evidence type="ECO:0000256" key="1">
    <source>
        <dbReference type="SAM" id="Coils"/>
    </source>
</evidence>
<accession>A0A168MMB4</accession>
<evidence type="ECO:0000313" key="3">
    <source>
        <dbReference type="Proteomes" id="UP000077407"/>
    </source>
</evidence>